<keyword evidence="2" id="KW-1185">Reference proteome</keyword>
<dbReference type="EMBL" id="JASTZU010000063">
    <property type="protein sequence ID" value="MDL4842913.1"/>
    <property type="molecule type" value="Genomic_DNA"/>
</dbReference>
<protein>
    <submittedName>
        <fullName evidence="1">Uncharacterized protein</fullName>
    </submittedName>
</protein>
<evidence type="ECO:0000313" key="2">
    <source>
        <dbReference type="Proteomes" id="UP001235343"/>
    </source>
</evidence>
<reference evidence="1 2" key="1">
    <citation type="submission" date="2023-06" db="EMBL/GenBank/DDBJ databases">
        <title>Aquibacillus rhizosphaerae LR5S19.</title>
        <authorList>
            <person name="Sun J.-Q."/>
        </authorList>
    </citation>
    <scope>NUCLEOTIDE SEQUENCE [LARGE SCALE GENOMIC DNA]</scope>
    <source>
        <strain evidence="1 2">LR5S19</strain>
    </source>
</reference>
<proteinExistence type="predicted"/>
<evidence type="ECO:0000313" key="1">
    <source>
        <dbReference type="EMBL" id="MDL4842913.1"/>
    </source>
</evidence>
<sequence length="216" mass="25520">MYLVLGCYHWIGFHITNKLLKEGYHVIGFDEGDAEKEDELSMFFGRNSLFTKLDNKEDIVKGYKSKKFNACFNLLDQKSVEGLLRMKVGRWFQLGTPNKLNLNNKIVIDLPLLFGEWMPRKKSGFIYGKDFIYFNSGDFKRKALYIEDFVDAIFQLVQSSHIPSHIQLKPFKENNQGHQGERIEYQTIFVREGEHVDQRLEKIKTHYEQFHSFYDS</sequence>
<dbReference type="RefSeq" id="WP_285934204.1">
    <property type="nucleotide sequence ID" value="NZ_JASTZU010000063.1"/>
</dbReference>
<accession>A0ABT7LAM9</accession>
<comment type="caution">
    <text evidence="1">The sequence shown here is derived from an EMBL/GenBank/DDBJ whole genome shotgun (WGS) entry which is preliminary data.</text>
</comment>
<name>A0ABT7LAM9_9BACI</name>
<dbReference type="InterPro" id="IPR036291">
    <property type="entry name" value="NAD(P)-bd_dom_sf"/>
</dbReference>
<gene>
    <name evidence="1" type="ORF">QQS35_20970</name>
</gene>
<dbReference type="SUPFAM" id="SSF51735">
    <property type="entry name" value="NAD(P)-binding Rossmann-fold domains"/>
    <property type="match status" value="1"/>
</dbReference>
<organism evidence="1 2">
    <name type="scientific">Aquibacillus rhizosphaerae</name>
    <dbReference type="NCBI Taxonomy" id="3051431"/>
    <lineage>
        <taxon>Bacteria</taxon>
        <taxon>Bacillati</taxon>
        <taxon>Bacillota</taxon>
        <taxon>Bacilli</taxon>
        <taxon>Bacillales</taxon>
        <taxon>Bacillaceae</taxon>
        <taxon>Aquibacillus</taxon>
    </lineage>
</organism>
<dbReference type="Proteomes" id="UP001235343">
    <property type="component" value="Unassembled WGS sequence"/>
</dbReference>